<comment type="caution">
    <text evidence="1">The sequence shown here is derived from an EMBL/GenBank/DDBJ whole genome shotgun (WGS) entry which is preliminary data.</text>
</comment>
<gene>
    <name evidence="1" type="ORF">F5891DRAFT_985399</name>
</gene>
<keyword evidence="2" id="KW-1185">Reference proteome</keyword>
<name>A0AAD4DU77_9AGAM</name>
<dbReference type="GeneID" id="64671884"/>
<reference evidence="1" key="1">
    <citation type="journal article" date="2020" name="New Phytol.">
        <title>Comparative genomics reveals dynamic genome evolution in host specialist ectomycorrhizal fungi.</title>
        <authorList>
            <person name="Lofgren L.A."/>
            <person name="Nguyen N.H."/>
            <person name="Vilgalys R."/>
            <person name="Ruytinx J."/>
            <person name="Liao H.L."/>
            <person name="Branco S."/>
            <person name="Kuo A."/>
            <person name="LaButti K."/>
            <person name="Lipzen A."/>
            <person name="Andreopoulos W."/>
            <person name="Pangilinan J."/>
            <person name="Riley R."/>
            <person name="Hundley H."/>
            <person name="Na H."/>
            <person name="Barry K."/>
            <person name="Grigoriev I.V."/>
            <person name="Stajich J.E."/>
            <person name="Kennedy P.G."/>
        </authorList>
    </citation>
    <scope>NUCLEOTIDE SEQUENCE</scope>
    <source>
        <strain evidence="1">FC203</strain>
    </source>
</reference>
<evidence type="ECO:0000313" key="1">
    <source>
        <dbReference type="EMBL" id="KAG1893941.1"/>
    </source>
</evidence>
<organism evidence="1 2">
    <name type="scientific">Suillus fuscotomentosus</name>
    <dbReference type="NCBI Taxonomy" id="1912939"/>
    <lineage>
        <taxon>Eukaryota</taxon>
        <taxon>Fungi</taxon>
        <taxon>Dikarya</taxon>
        <taxon>Basidiomycota</taxon>
        <taxon>Agaricomycotina</taxon>
        <taxon>Agaricomycetes</taxon>
        <taxon>Agaricomycetidae</taxon>
        <taxon>Boletales</taxon>
        <taxon>Suillineae</taxon>
        <taxon>Suillaceae</taxon>
        <taxon>Suillus</taxon>
    </lineage>
</organism>
<dbReference type="RefSeq" id="XP_041219517.1">
    <property type="nucleotide sequence ID" value="XM_041377586.1"/>
</dbReference>
<proteinExistence type="predicted"/>
<sequence length="206" mass="22574">MAANATVNATMISSSCALLPNITYSGQTKYKCLNGAGHLQFNFSGNPGVILMLSTLLNIEPSIQQEVAVPVTWEVHNTTNISVIDQYIVEVYFVQCSLLAVTTEAVFDMQTNSLLTPISVLQPSMQWKLCSGPSGHLMTGKQLDMLWDIQSVAGLNLSTEYSVYQYDGHPLSTFTFSPDMLEAAIVQDWSNTSYPTAHSPPMMHSK</sequence>
<protein>
    <submittedName>
        <fullName evidence="1">Uncharacterized protein</fullName>
    </submittedName>
</protein>
<dbReference type="Proteomes" id="UP001195769">
    <property type="component" value="Unassembled WGS sequence"/>
</dbReference>
<evidence type="ECO:0000313" key="2">
    <source>
        <dbReference type="Proteomes" id="UP001195769"/>
    </source>
</evidence>
<dbReference type="EMBL" id="JABBWK010000087">
    <property type="protein sequence ID" value="KAG1893941.1"/>
    <property type="molecule type" value="Genomic_DNA"/>
</dbReference>
<dbReference type="AlphaFoldDB" id="A0AAD4DU77"/>
<accession>A0AAD4DU77</accession>